<dbReference type="InterPro" id="IPR038360">
    <property type="entry name" value="DUF4844_sf"/>
</dbReference>
<name>A0ABY1S4I3_9GAMM</name>
<proteinExistence type="predicted"/>
<keyword evidence="2" id="KW-1185">Reference proteome</keyword>
<protein>
    <submittedName>
        <fullName evidence="1">Uncharacterized protein</fullName>
    </submittedName>
</protein>
<accession>A0ABY1S4I3</accession>
<gene>
    <name evidence="1" type="ORF">SAMN04487964_12146</name>
</gene>
<sequence>MYGDKLRSIELPFKRWHETGFEFGLEQYTKENCQKAESIFLNLIDKLISIGESATEEQKLELFKSCVEALNSLNEELDDCFIETGEREDLCELVDEFTKAVGLDPKNYADGAGLADLWRDW</sequence>
<reference evidence="1 2" key="1">
    <citation type="submission" date="2017-05" db="EMBL/GenBank/DDBJ databases">
        <authorList>
            <person name="Varghese N."/>
            <person name="Submissions S."/>
        </authorList>
    </citation>
    <scope>NUCLEOTIDE SEQUENCE [LARGE SCALE GENOMIC DNA]</scope>
    <source>
        <strain evidence="1 2">CGMCC 1.7287</strain>
    </source>
</reference>
<dbReference type="Gene3D" id="1.20.1480.40">
    <property type="entry name" value="Uncharacterised protein PF16133, DUF4844"/>
    <property type="match status" value="1"/>
</dbReference>
<evidence type="ECO:0000313" key="1">
    <source>
        <dbReference type="EMBL" id="SMR78380.1"/>
    </source>
</evidence>
<organism evidence="1 2">
    <name type="scientific">Marinobacterium sediminicola</name>
    <dbReference type="NCBI Taxonomy" id="518898"/>
    <lineage>
        <taxon>Bacteria</taxon>
        <taxon>Pseudomonadati</taxon>
        <taxon>Pseudomonadota</taxon>
        <taxon>Gammaproteobacteria</taxon>
        <taxon>Oceanospirillales</taxon>
        <taxon>Oceanospirillaceae</taxon>
        <taxon>Marinobacterium</taxon>
    </lineage>
</organism>
<dbReference type="EMBL" id="FXWV01000021">
    <property type="protein sequence ID" value="SMR78380.1"/>
    <property type="molecule type" value="Genomic_DNA"/>
</dbReference>
<comment type="caution">
    <text evidence="1">The sequence shown here is derived from an EMBL/GenBank/DDBJ whole genome shotgun (WGS) entry which is preliminary data.</text>
</comment>
<dbReference type="Proteomes" id="UP001159257">
    <property type="component" value="Unassembled WGS sequence"/>
</dbReference>
<dbReference type="RefSeq" id="WP_239041726.1">
    <property type="nucleotide sequence ID" value="NZ_BAAAEY010000018.1"/>
</dbReference>
<evidence type="ECO:0000313" key="2">
    <source>
        <dbReference type="Proteomes" id="UP001159257"/>
    </source>
</evidence>